<feature type="region of interest" description="Disordered" evidence="1">
    <location>
        <begin position="299"/>
        <end position="366"/>
    </location>
</feature>
<dbReference type="PANTHER" id="PTHR33053">
    <property type="entry name" value="PROTEIN, PUTATIVE-RELATED"/>
    <property type="match status" value="1"/>
</dbReference>
<feature type="region of interest" description="Disordered" evidence="1">
    <location>
        <begin position="393"/>
        <end position="413"/>
    </location>
</feature>
<name>A0A7R8ZTH9_9CRUS</name>
<sequence>MNQDDARIAAQNRRRRRRYADAHGHEDVDDVVEVESSSSASPAPVQVSPSDEVDSSPYHSPLDTDDSTDSEFFEGSDVDEVNAEELDASSAIRQLFTKHGFTREAMSDTLRLFRAFRPDLQLSIDPRTLMHTPTSLPVFQDEKGEIVDFDVVPMVSEFKKLDNIKMIQINGDGVPLYNNSKIQAWFVQVRFVGEQVNSKPLPISLFVGREKPNHERFFLHMRNFVASVQGTDICYIFDAPARAFAKGTVQHGHTSACERCECEGEWIGRMTYPVVRSRPRTGTWDEAVAKRKFCQKKGLKAEAPTDEDLTGPQRRRLMKRRADTSTSESEKENDDCFVIVNDKEPRRKKRLGGNEENPLPRPPPARKFPLVSTPPAREFPLVSSTPVSSRSLTLTAKSTPVPKSAPIPTPSLQDSQLYGRKLAAMFQLDPERVERTATLIRKAGVEYAMAIQVIQQLTRPEPSRNLAPVRQANSLAVPVGYSDTKVGSILGALLSRRLSMTIKMTHLPTAVIDAIVGRFDPRLLDPDDSSVGCFDPGSFDPGLLDPRRVVAPLTVAFLPNPAEWWPH</sequence>
<dbReference type="EMBL" id="OB663278">
    <property type="protein sequence ID" value="CAD7231198.1"/>
    <property type="molecule type" value="Genomic_DNA"/>
</dbReference>
<proteinExistence type="predicted"/>
<organism evidence="2">
    <name type="scientific">Cyprideis torosa</name>
    <dbReference type="NCBI Taxonomy" id="163714"/>
    <lineage>
        <taxon>Eukaryota</taxon>
        <taxon>Metazoa</taxon>
        <taxon>Ecdysozoa</taxon>
        <taxon>Arthropoda</taxon>
        <taxon>Crustacea</taxon>
        <taxon>Oligostraca</taxon>
        <taxon>Ostracoda</taxon>
        <taxon>Podocopa</taxon>
        <taxon>Podocopida</taxon>
        <taxon>Cytherocopina</taxon>
        <taxon>Cytheroidea</taxon>
        <taxon>Cytherideidae</taxon>
        <taxon>Cyprideis</taxon>
    </lineage>
</organism>
<reference evidence="2" key="1">
    <citation type="submission" date="2020-11" db="EMBL/GenBank/DDBJ databases">
        <authorList>
            <person name="Tran Van P."/>
        </authorList>
    </citation>
    <scope>NUCLEOTIDE SEQUENCE</scope>
</reference>
<feature type="compositionally biased region" description="Acidic residues" evidence="1">
    <location>
        <begin position="63"/>
        <end position="73"/>
    </location>
</feature>
<protein>
    <submittedName>
        <fullName evidence="2">Uncharacterized protein</fullName>
    </submittedName>
</protein>
<evidence type="ECO:0000256" key="1">
    <source>
        <dbReference type="SAM" id="MobiDB-lite"/>
    </source>
</evidence>
<accession>A0A7R8ZTH9</accession>
<gene>
    <name evidence="2" type="ORF">CTOB1V02_LOCUS9050</name>
</gene>
<dbReference type="PANTHER" id="PTHR33053:SF9">
    <property type="entry name" value="AGAP000105-PA"/>
    <property type="match status" value="1"/>
</dbReference>
<evidence type="ECO:0000313" key="2">
    <source>
        <dbReference type="EMBL" id="CAD7231198.1"/>
    </source>
</evidence>
<feature type="compositionally biased region" description="Low complexity" evidence="1">
    <location>
        <begin position="34"/>
        <end position="50"/>
    </location>
</feature>
<dbReference type="OrthoDB" id="8007085at2759"/>
<dbReference type="AlphaFoldDB" id="A0A7R8ZTH9"/>
<feature type="region of interest" description="Disordered" evidence="1">
    <location>
        <begin position="1"/>
        <end position="73"/>
    </location>
</feature>